<name>A0A1I6GZC9_9GAMM</name>
<organism evidence="4 5">
    <name type="scientific">Marinobacter gudaonensis</name>
    <dbReference type="NCBI Taxonomy" id="375760"/>
    <lineage>
        <taxon>Bacteria</taxon>
        <taxon>Pseudomonadati</taxon>
        <taxon>Pseudomonadota</taxon>
        <taxon>Gammaproteobacteria</taxon>
        <taxon>Pseudomonadales</taxon>
        <taxon>Marinobacteraceae</taxon>
        <taxon>Marinobacter</taxon>
    </lineage>
</organism>
<proteinExistence type="predicted"/>
<gene>
    <name evidence="4" type="ORF">SAMN04488073_1839</name>
</gene>
<feature type="repeat" description="ANK" evidence="3">
    <location>
        <begin position="138"/>
        <end position="165"/>
    </location>
</feature>
<dbReference type="RefSeq" id="WP_091988599.1">
    <property type="nucleotide sequence ID" value="NZ_FOYV01000001.1"/>
</dbReference>
<dbReference type="InterPro" id="IPR002110">
    <property type="entry name" value="Ankyrin_rpt"/>
</dbReference>
<dbReference type="OrthoDB" id="307920at2"/>
<sequence>MAKEIGAPRLLLLLILVFPLLSGCASKDPTVTLSPEALAEADALLVSAAAKGEKRRVELLLSAGANVNATDAEGYTPVMRAAENGHLSVVRTLLAAGANVNVSQAGESVLMKVVASGNLLTAEMLLSAGADVNYQTGSGRTALDVARAINHRDLEMLLVQAGARL</sequence>
<dbReference type="InterPro" id="IPR036770">
    <property type="entry name" value="Ankyrin_rpt-contain_sf"/>
</dbReference>
<keyword evidence="1" id="KW-0677">Repeat</keyword>
<feature type="repeat" description="ANK" evidence="3">
    <location>
        <begin position="40"/>
        <end position="72"/>
    </location>
</feature>
<dbReference type="Gene3D" id="1.25.40.20">
    <property type="entry name" value="Ankyrin repeat-containing domain"/>
    <property type="match status" value="2"/>
</dbReference>
<keyword evidence="2 3" id="KW-0040">ANK repeat</keyword>
<dbReference type="PROSITE" id="PS50297">
    <property type="entry name" value="ANK_REP_REGION"/>
    <property type="match status" value="3"/>
</dbReference>
<dbReference type="EMBL" id="FOYV01000001">
    <property type="protein sequence ID" value="SFR47538.1"/>
    <property type="molecule type" value="Genomic_DNA"/>
</dbReference>
<dbReference type="PROSITE" id="PS50088">
    <property type="entry name" value="ANK_REPEAT"/>
    <property type="match status" value="4"/>
</dbReference>
<dbReference type="SMART" id="SM00248">
    <property type="entry name" value="ANK"/>
    <property type="match status" value="3"/>
</dbReference>
<evidence type="ECO:0000256" key="2">
    <source>
        <dbReference type="ARBA" id="ARBA00023043"/>
    </source>
</evidence>
<evidence type="ECO:0000256" key="1">
    <source>
        <dbReference type="ARBA" id="ARBA00022737"/>
    </source>
</evidence>
<dbReference type="PANTHER" id="PTHR24171">
    <property type="entry name" value="ANKYRIN REPEAT DOMAIN-CONTAINING PROTEIN 39-RELATED"/>
    <property type="match status" value="1"/>
</dbReference>
<protein>
    <submittedName>
        <fullName evidence="4">Ankyrin repeat-containing protein</fullName>
    </submittedName>
</protein>
<dbReference type="SUPFAM" id="SSF48403">
    <property type="entry name" value="Ankyrin repeat"/>
    <property type="match status" value="1"/>
</dbReference>
<feature type="repeat" description="ANK" evidence="3">
    <location>
        <begin position="73"/>
        <end position="105"/>
    </location>
</feature>
<feature type="repeat" description="ANK" evidence="3">
    <location>
        <begin position="105"/>
        <end position="137"/>
    </location>
</feature>
<dbReference type="Proteomes" id="UP000199290">
    <property type="component" value="Unassembled WGS sequence"/>
</dbReference>
<dbReference type="Pfam" id="PF13637">
    <property type="entry name" value="Ank_4"/>
    <property type="match status" value="1"/>
</dbReference>
<keyword evidence="5" id="KW-1185">Reference proteome</keyword>
<dbReference type="STRING" id="375760.SAMN04488073_1839"/>
<evidence type="ECO:0000256" key="3">
    <source>
        <dbReference type="PROSITE-ProRule" id="PRU00023"/>
    </source>
</evidence>
<dbReference type="PANTHER" id="PTHR24171:SF9">
    <property type="entry name" value="ANKYRIN REPEAT DOMAIN-CONTAINING PROTEIN 39"/>
    <property type="match status" value="1"/>
</dbReference>
<dbReference type="Pfam" id="PF12796">
    <property type="entry name" value="Ank_2"/>
    <property type="match status" value="1"/>
</dbReference>
<dbReference type="AlphaFoldDB" id="A0A1I6GZC9"/>
<evidence type="ECO:0000313" key="5">
    <source>
        <dbReference type="Proteomes" id="UP000199290"/>
    </source>
</evidence>
<reference evidence="5" key="1">
    <citation type="submission" date="2016-10" db="EMBL/GenBank/DDBJ databases">
        <authorList>
            <person name="Varghese N."/>
            <person name="Submissions S."/>
        </authorList>
    </citation>
    <scope>NUCLEOTIDE SEQUENCE [LARGE SCALE GENOMIC DNA]</scope>
    <source>
        <strain evidence="5">CGMCC 1.6294</strain>
    </source>
</reference>
<dbReference type="PRINTS" id="PR01415">
    <property type="entry name" value="ANKYRIN"/>
</dbReference>
<evidence type="ECO:0000313" key="4">
    <source>
        <dbReference type="EMBL" id="SFR47538.1"/>
    </source>
</evidence>
<dbReference type="PROSITE" id="PS51257">
    <property type="entry name" value="PROKAR_LIPOPROTEIN"/>
    <property type="match status" value="1"/>
</dbReference>
<accession>A0A1I6GZC9</accession>